<keyword evidence="4" id="KW-1185">Reference proteome</keyword>
<reference evidence="3 4" key="1">
    <citation type="submission" date="2018-03" db="EMBL/GenBank/DDBJ databases">
        <title>Genomic Encyclopedia of Archaeal and Bacterial Type Strains, Phase II (KMG-II): from individual species to whole genera.</title>
        <authorList>
            <person name="Goeker M."/>
        </authorList>
    </citation>
    <scope>NUCLEOTIDE SEQUENCE [LARGE SCALE GENOMIC DNA]</scope>
    <source>
        <strain evidence="3 4">DSM 45312</strain>
    </source>
</reference>
<gene>
    <name evidence="3" type="ORF">CLV63_12251</name>
</gene>
<comment type="caution">
    <text evidence="3">The sequence shown here is derived from an EMBL/GenBank/DDBJ whole genome shotgun (WGS) entry which is preliminary data.</text>
</comment>
<dbReference type="Proteomes" id="UP000240542">
    <property type="component" value="Unassembled WGS sequence"/>
</dbReference>
<dbReference type="InterPro" id="IPR029058">
    <property type="entry name" value="AB_hydrolase_fold"/>
</dbReference>
<protein>
    <submittedName>
        <fullName evidence="3">Alpha/beta hydrolase family protein</fullName>
    </submittedName>
</protein>
<evidence type="ECO:0000313" key="3">
    <source>
        <dbReference type="EMBL" id="PSK90517.1"/>
    </source>
</evidence>
<feature type="domain" description="DUF1023" evidence="2">
    <location>
        <begin position="2"/>
        <end position="110"/>
    </location>
</feature>
<dbReference type="Pfam" id="PF06259">
    <property type="entry name" value="Abhydrolase_8"/>
    <property type="match status" value="1"/>
</dbReference>
<accession>A0A2P8CZY8</accession>
<evidence type="ECO:0000256" key="1">
    <source>
        <dbReference type="SAM" id="MobiDB-lite"/>
    </source>
</evidence>
<sequence length="162" mass="17559">MVSWIGYDSPGWTGAVSGGHADDGKDDLQDFQAGLRTTHRGAPSNNTLIGHSYGSTVVGAAARNDSGAYADNLVLVGSPGVGSELTDLKFDGGMKDIHVVMSENDWVRDSESYQTHYFDKQEDPRATHVQTDPETEHDGYFNDSETPEMEHIGKVVAGTRRD</sequence>
<proteinExistence type="predicted"/>
<feature type="region of interest" description="Disordered" evidence="1">
    <location>
        <begin position="121"/>
        <end position="145"/>
    </location>
</feature>
<keyword evidence="3" id="KW-0378">Hydrolase</keyword>
<name>A0A2P8CZY8_9ACTN</name>
<evidence type="ECO:0000259" key="2">
    <source>
        <dbReference type="Pfam" id="PF06259"/>
    </source>
</evidence>
<dbReference type="RefSeq" id="WP_245929054.1">
    <property type="nucleotide sequence ID" value="NZ_PYGA01000022.1"/>
</dbReference>
<dbReference type="InterPro" id="IPR010427">
    <property type="entry name" value="DUF1023"/>
</dbReference>
<evidence type="ECO:0000313" key="4">
    <source>
        <dbReference type="Proteomes" id="UP000240542"/>
    </source>
</evidence>
<organism evidence="3 4">
    <name type="scientific">Murinocardiopsis flavida</name>
    <dbReference type="NCBI Taxonomy" id="645275"/>
    <lineage>
        <taxon>Bacteria</taxon>
        <taxon>Bacillati</taxon>
        <taxon>Actinomycetota</taxon>
        <taxon>Actinomycetes</taxon>
        <taxon>Streptosporangiales</taxon>
        <taxon>Nocardiopsidaceae</taxon>
        <taxon>Murinocardiopsis</taxon>
    </lineage>
</organism>
<dbReference type="AlphaFoldDB" id="A0A2P8CZY8"/>
<dbReference type="GO" id="GO:0016787">
    <property type="term" value="F:hydrolase activity"/>
    <property type="evidence" value="ECO:0007669"/>
    <property type="project" value="UniProtKB-KW"/>
</dbReference>
<dbReference type="SUPFAM" id="SSF53474">
    <property type="entry name" value="alpha/beta-Hydrolases"/>
    <property type="match status" value="1"/>
</dbReference>
<dbReference type="Gene3D" id="3.40.50.1820">
    <property type="entry name" value="alpha/beta hydrolase"/>
    <property type="match status" value="1"/>
</dbReference>
<dbReference type="EMBL" id="PYGA01000022">
    <property type="protein sequence ID" value="PSK90517.1"/>
    <property type="molecule type" value="Genomic_DNA"/>
</dbReference>